<dbReference type="NCBIfam" id="TIGR01262">
    <property type="entry name" value="maiA"/>
    <property type="match status" value="1"/>
</dbReference>
<evidence type="ECO:0000259" key="3">
    <source>
        <dbReference type="PROSITE" id="PS50405"/>
    </source>
</evidence>
<evidence type="ECO:0000256" key="1">
    <source>
        <dbReference type="ARBA" id="ARBA00010007"/>
    </source>
</evidence>
<dbReference type="Gene3D" id="3.40.30.10">
    <property type="entry name" value="Glutaredoxin"/>
    <property type="match status" value="1"/>
</dbReference>
<reference evidence="4 5" key="1">
    <citation type="journal article" date="2016" name="Genome Biol. Evol.">
        <title>Divergent and convergent evolution of fungal pathogenicity.</title>
        <authorList>
            <person name="Shang Y."/>
            <person name="Xiao G."/>
            <person name="Zheng P."/>
            <person name="Cen K."/>
            <person name="Zhan S."/>
            <person name="Wang C."/>
        </authorList>
    </citation>
    <scope>NUCLEOTIDE SEQUENCE [LARGE SCALE GENOMIC DNA]</scope>
    <source>
        <strain evidence="4 5">ARSEF 2679</strain>
    </source>
</reference>
<sequence length="233" mass="26144">MDPAETFCLHSFYCSSCAQRIIIAAHLKSIPLTFSYVNLSTQEQHDLEYTQSLNPSHSVPTLVITDETKGIRVVIRQSVSILEYFEERFPDRYPLLPPIGAEAEKRALIRDFTNIITSDVQPPTNSRIAKRVKAIRDRLEDQVDFAKACFTDGFKAYEALLQTHGGDGGFTVGDAVTMADVCLVPAIDQATIYKMDMGFAPRVMEIYTNLKTLPAFQAADWRAQGDTPEKFRV</sequence>
<dbReference type="GeneID" id="30022176"/>
<feature type="domain" description="GST N-terminal" evidence="2">
    <location>
        <begin position="5"/>
        <end position="93"/>
    </location>
</feature>
<keyword evidence="4" id="KW-0413">Isomerase</keyword>
<dbReference type="Pfam" id="PF13410">
    <property type="entry name" value="GST_C_2"/>
    <property type="match status" value="1"/>
</dbReference>
<dbReference type="Gene3D" id="1.20.1050.10">
    <property type="match status" value="1"/>
</dbReference>
<dbReference type="GO" id="GO:0006559">
    <property type="term" value="P:L-phenylalanine catabolic process"/>
    <property type="evidence" value="ECO:0007669"/>
    <property type="project" value="TreeGrafter"/>
</dbReference>
<evidence type="ECO:0000313" key="4">
    <source>
        <dbReference type="EMBL" id="OAA60845.1"/>
    </source>
</evidence>
<dbReference type="STRING" id="1081104.A0A167TQN0"/>
<comment type="similarity">
    <text evidence="1">Belongs to the GST superfamily. Zeta family.</text>
</comment>
<keyword evidence="5" id="KW-1185">Reference proteome</keyword>
<evidence type="ECO:0000259" key="2">
    <source>
        <dbReference type="PROSITE" id="PS50404"/>
    </source>
</evidence>
<dbReference type="EMBL" id="AZHB01000014">
    <property type="protein sequence ID" value="OAA60845.1"/>
    <property type="molecule type" value="Genomic_DNA"/>
</dbReference>
<dbReference type="RefSeq" id="XP_018703516.1">
    <property type="nucleotide sequence ID" value="XM_018849489.1"/>
</dbReference>
<dbReference type="SFLD" id="SFLDS00019">
    <property type="entry name" value="Glutathione_Transferase_(cytos"/>
    <property type="match status" value="1"/>
</dbReference>
<dbReference type="GO" id="GO:0004364">
    <property type="term" value="F:glutathione transferase activity"/>
    <property type="evidence" value="ECO:0007669"/>
    <property type="project" value="TreeGrafter"/>
</dbReference>
<dbReference type="InterPro" id="IPR010987">
    <property type="entry name" value="Glutathione-S-Trfase_C-like"/>
</dbReference>
<dbReference type="InterPro" id="IPR036249">
    <property type="entry name" value="Thioredoxin-like_sf"/>
</dbReference>
<name>A0A167TQN0_CORFA</name>
<proteinExistence type="inferred from homology"/>
<dbReference type="Pfam" id="PF13409">
    <property type="entry name" value="GST_N_2"/>
    <property type="match status" value="1"/>
</dbReference>
<accession>A0A167TQN0</accession>
<dbReference type="GO" id="GO:0016034">
    <property type="term" value="F:maleylacetoacetate isomerase activity"/>
    <property type="evidence" value="ECO:0007669"/>
    <property type="project" value="TreeGrafter"/>
</dbReference>
<dbReference type="GO" id="GO:0006749">
    <property type="term" value="P:glutathione metabolic process"/>
    <property type="evidence" value="ECO:0007669"/>
    <property type="project" value="TreeGrafter"/>
</dbReference>
<dbReference type="PANTHER" id="PTHR42673:SF4">
    <property type="entry name" value="MALEYLACETOACETATE ISOMERASE"/>
    <property type="match status" value="1"/>
</dbReference>
<dbReference type="InterPro" id="IPR040079">
    <property type="entry name" value="Glutathione_S-Trfase"/>
</dbReference>
<dbReference type="Proteomes" id="UP000076744">
    <property type="component" value="Unassembled WGS sequence"/>
</dbReference>
<dbReference type="InterPro" id="IPR005955">
    <property type="entry name" value="GST_Zeta"/>
</dbReference>
<dbReference type="AlphaFoldDB" id="A0A167TQN0"/>
<gene>
    <name evidence="4" type="ORF">ISF_05884</name>
</gene>
<dbReference type="PANTHER" id="PTHR42673">
    <property type="entry name" value="MALEYLACETOACETATE ISOMERASE"/>
    <property type="match status" value="1"/>
</dbReference>
<protein>
    <submittedName>
        <fullName evidence="4">Maleylacetoacetate isomerase</fullName>
    </submittedName>
</protein>
<dbReference type="PROSITE" id="PS50405">
    <property type="entry name" value="GST_CTER"/>
    <property type="match status" value="1"/>
</dbReference>
<dbReference type="InterPro" id="IPR004045">
    <property type="entry name" value="Glutathione_S-Trfase_N"/>
</dbReference>
<dbReference type="PROSITE" id="PS50404">
    <property type="entry name" value="GST_NTER"/>
    <property type="match status" value="1"/>
</dbReference>
<dbReference type="GO" id="GO:0005739">
    <property type="term" value="C:mitochondrion"/>
    <property type="evidence" value="ECO:0007669"/>
    <property type="project" value="TreeGrafter"/>
</dbReference>
<dbReference type="SFLD" id="SFLDG00358">
    <property type="entry name" value="Main_(cytGST)"/>
    <property type="match status" value="1"/>
</dbReference>
<feature type="domain" description="GST C-terminal" evidence="3">
    <location>
        <begin position="102"/>
        <end position="229"/>
    </location>
</feature>
<dbReference type="SUPFAM" id="SSF52833">
    <property type="entry name" value="Thioredoxin-like"/>
    <property type="match status" value="1"/>
</dbReference>
<evidence type="ECO:0000313" key="5">
    <source>
        <dbReference type="Proteomes" id="UP000076744"/>
    </source>
</evidence>
<dbReference type="SUPFAM" id="SSF47616">
    <property type="entry name" value="GST C-terminal domain-like"/>
    <property type="match status" value="1"/>
</dbReference>
<dbReference type="OrthoDB" id="202840at2759"/>
<organism evidence="4 5">
    <name type="scientific">Cordyceps fumosorosea (strain ARSEF 2679)</name>
    <name type="common">Isaria fumosorosea</name>
    <dbReference type="NCBI Taxonomy" id="1081104"/>
    <lineage>
        <taxon>Eukaryota</taxon>
        <taxon>Fungi</taxon>
        <taxon>Dikarya</taxon>
        <taxon>Ascomycota</taxon>
        <taxon>Pezizomycotina</taxon>
        <taxon>Sordariomycetes</taxon>
        <taxon>Hypocreomycetidae</taxon>
        <taxon>Hypocreales</taxon>
        <taxon>Cordycipitaceae</taxon>
        <taxon>Cordyceps</taxon>
    </lineage>
</organism>
<dbReference type="InterPro" id="IPR036282">
    <property type="entry name" value="Glutathione-S-Trfase_C_sf"/>
</dbReference>
<comment type="caution">
    <text evidence="4">The sequence shown here is derived from an EMBL/GenBank/DDBJ whole genome shotgun (WGS) entry which is preliminary data.</text>
</comment>